<dbReference type="SMART" id="SM00797">
    <property type="entry name" value="AHS2"/>
    <property type="match status" value="1"/>
</dbReference>
<dbReference type="RefSeq" id="WP_126616275.1">
    <property type="nucleotide sequence ID" value="NZ_CP034562.1"/>
</dbReference>
<keyword evidence="1" id="KW-0547">Nucleotide-binding</keyword>
<evidence type="ECO:0000313" key="6">
    <source>
        <dbReference type="Proteomes" id="UP000267268"/>
    </source>
</evidence>
<keyword evidence="6" id="KW-1185">Reference proteome</keyword>
<dbReference type="GO" id="GO:0005524">
    <property type="term" value="F:ATP binding"/>
    <property type="evidence" value="ECO:0007669"/>
    <property type="project" value="UniProtKB-KW"/>
</dbReference>
<evidence type="ECO:0000313" key="5">
    <source>
        <dbReference type="EMBL" id="AZQ63544.1"/>
    </source>
</evidence>
<organism evidence="5 6">
    <name type="scientific">Flammeovirga pectinis</name>
    <dbReference type="NCBI Taxonomy" id="2494373"/>
    <lineage>
        <taxon>Bacteria</taxon>
        <taxon>Pseudomonadati</taxon>
        <taxon>Bacteroidota</taxon>
        <taxon>Cytophagia</taxon>
        <taxon>Cytophagales</taxon>
        <taxon>Flammeovirgaceae</taxon>
        <taxon>Flammeovirga</taxon>
    </lineage>
</organism>
<dbReference type="InterPro" id="IPR052708">
    <property type="entry name" value="PxpC"/>
</dbReference>
<proteinExistence type="predicted"/>
<evidence type="ECO:0000259" key="4">
    <source>
        <dbReference type="SMART" id="SM00797"/>
    </source>
</evidence>
<dbReference type="GO" id="GO:0016740">
    <property type="term" value="F:transferase activity"/>
    <property type="evidence" value="ECO:0007669"/>
    <property type="project" value="UniProtKB-KW"/>
</dbReference>
<dbReference type="GO" id="GO:0016787">
    <property type="term" value="F:hydrolase activity"/>
    <property type="evidence" value="ECO:0007669"/>
    <property type="project" value="UniProtKB-KW"/>
</dbReference>
<reference evidence="5 6" key="1">
    <citation type="submission" date="2018-12" db="EMBL/GenBank/DDBJ databases">
        <title>Flammeovirga pectinis sp. nov., isolated from the gut of the Korean scallop, Patinopecten yessoensis.</title>
        <authorList>
            <person name="Bae J.-W."/>
            <person name="Jeong Y.-S."/>
            <person name="Kang W."/>
        </authorList>
    </citation>
    <scope>NUCLEOTIDE SEQUENCE [LARGE SCALE GENOMIC DNA]</scope>
    <source>
        <strain evidence="5 6">L12M1</strain>
    </source>
</reference>
<feature type="domain" description="Carboxyltransferase" evidence="4">
    <location>
        <begin position="24"/>
        <end position="289"/>
    </location>
</feature>
<name>A0A3Q9FS95_9BACT</name>
<dbReference type="KEGG" id="fll:EI427_15335"/>
<accession>A0A3Q9FS95</accession>
<dbReference type="InterPro" id="IPR003778">
    <property type="entry name" value="CT_A_B"/>
</dbReference>
<dbReference type="OrthoDB" id="9782422at2"/>
<evidence type="ECO:0000256" key="2">
    <source>
        <dbReference type="ARBA" id="ARBA00022801"/>
    </source>
</evidence>
<protein>
    <submittedName>
        <fullName evidence="5">Biotin-dependent carboxyltransferase family protein</fullName>
    </submittedName>
</protein>
<sequence>MSFEIIKGGFLTTIQDDGRYGVQDQGIPVSGFMDESSAHIANSLLGNPINSAVLECCMIGCTIKAHTEFSIAFFGAHMELKLNNHIVSQGKIITLTTDDILSIGFAKQGMYGYLAISGSIDIPKIYNSKSTYLPSQFGGYKGRKLEKGDIVSLSNPKILSNSFSVVKQQVFTNFTTLEVMCGPEWNDLPVESQQKLLSSTYTIGKDISRIGYRIEGEPISLGEKKEIISSGMLKGTIQITSAGTPIIMMADSPTSGGYLRILNLTARACDQLAQLQPKYRITFQFLTKK</sequence>
<evidence type="ECO:0000256" key="1">
    <source>
        <dbReference type="ARBA" id="ARBA00022741"/>
    </source>
</evidence>
<dbReference type="Gene3D" id="2.40.100.10">
    <property type="entry name" value="Cyclophilin-like"/>
    <property type="match status" value="1"/>
</dbReference>
<dbReference type="InterPro" id="IPR029000">
    <property type="entry name" value="Cyclophilin-like_dom_sf"/>
</dbReference>
<keyword evidence="5" id="KW-0808">Transferase</keyword>
<keyword evidence="3" id="KW-0067">ATP-binding</keyword>
<dbReference type="Proteomes" id="UP000267268">
    <property type="component" value="Chromosome 1"/>
</dbReference>
<dbReference type="AlphaFoldDB" id="A0A3Q9FS95"/>
<dbReference type="PANTHER" id="PTHR43309:SF5">
    <property type="entry name" value="5-OXOPROLINASE SUBUNIT C"/>
    <property type="match status" value="1"/>
</dbReference>
<keyword evidence="2" id="KW-0378">Hydrolase</keyword>
<evidence type="ECO:0000256" key="3">
    <source>
        <dbReference type="ARBA" id="ARBA00022840"/>
    </source>
</evidence>
<dbReference type="Pfam" id="PF02626">
    <property type="entry name" value="CT_A_B"/>
    <property type="match status" value="1"/>
</dbReference>
<dbReference type="NCBIfam" id="TIGR00724">
    <property type="entry name" value="urea_amlyse_rel"/>
    <property type="match status" value="1"/>
</dbReference>
<dbReference type="PANTHER" id="PTHR43309">
    <property type="entry name" value="5-OXOPROLINASE SUBUNIT C"/>
    <property type="match status" value="1"/>
</dbReference>
<dbReference type="EMBL" id="CP034562">
    <property type="protein sequence ID" value="AZQ63544.1"/>
    <property type="molecule type" value="Genomic_DNA"/>
</dbReference>
<gene>
    <name evidence="5" type="ORF">EI427_15335</name>
</gene>